<organism evidence="2 3">
    <name type="scientific">Pseudomonas gingeri</name>
    <dbReference type="NCBI Taxonomy" id="117681"/>
    <lineage>
        <taxon>Bacteria</taxon>
        <taxon>Pseudomonadati</taxon>
        <taxon>Pseudomonadota</taxon>
        <taxon>Gammaproteobacteria</taxon>
        <taxon>Pseudomonadales</taxon>
        <taxon>Pseudomonadaceae</taxon>
        <taxon>Pseudomonas</taxon>
    </lineage>
</organism>
<accession>A0A7Y7WK85</accession>
<feature type="region of interest" description="Disordered" evidence="1">
    <location>
        <begin position="1"/>
        <end position="64"/>
    </location>
</feature>
<proteinExistence type="predicted"/>
<evidence type="ECO:0000313" key="2">
    <source>
        <dbReference type="EMBL" id="NWB50793.1"/>
    </source>
</evidence>
<name>A0A7Y7WK85_9PSED</name>
<dbReference type="RefSeq" id="WP_100938522.1">
    <property type="nucleotide sequence ID" value="NZ_JACAPU010000047.1"/>
</dbReference>
<feature type="compositionally biased region" description="Polar residues" evidence="1">
    <location>
        <begin position="1"/>
        <end position="18"/>
    </location>
</feature>
<dbReference type="Proteomes" id="UP000582981">
    <property type="component" value="Unassembled WGS sequence"/>
</dbReference>
<gene>
    <name evidence="2" type="ORF">HX829_30435</name>
</gene>
<reference evidence="2 3" key="1">
    <citation type="submission" date="2020-04" db="EMBL/GenBank/DDBJ databases">
        <title>Molecular characterization of pseudomonads from Agaricus bisporus reveal novel blotch 2 pathogens in Western Europe.</title>
        <authorList>
            <person name="Taparia T."/>
            <person name="Krijger M."/>
            <person name="Haynes E."/>
            <person name="Elpinstone J.G."/>
            <person name="Noble R."/>
            <person name="Van Der Wolf J."/>
        </authorList>
    </citation>
    <scope>NUCLEOTIDE SEQUENCE [LARGE SCALE GENOMIC DNA]</scope>
    <source>
        <strain evidence="2 3">F1001</strain>
    </source>
</reference>
<protein>
    <submittedName>
        <fullName evidence="2">Uncharacterized protein</fullName>
    </submittedName>
</protein>
<evidence type="ECO:0000313" key="3">
    <source>
        <dbReference type="Proteomes" id="UP000582981"/>
    </source>
</evidence>
<sequence>MSLPTSSDSEGPVSSNESGEPAQTPPSVTPPEPADRAGLIRGQTSAHRGLRTFAQDRSRNRRER</sequence>
<comment type="caution">
    <text evidence="2">The sequence shown here is derived from an EMBL/GenBank/DDBJ whole genome shotgun (WGS) entry which is preliminary data.</text>
</comment>
<feature type="compositionally biased region" description="Pro residues" evidence="1">
    <location>
        <begin position="23"/>
        <end position="32"/>
    </location>
</feature>
<evidence type="ECO:0000256" key="1">
    <source>
        <dbReference type="SAM" id="MobiDB-lite"/>
    </source>
</evidence>
<dbReference type="AlphaFoldDB" id="A0A7Y7WK85"/>
<dbReference type="EMBL" id="JACAPU010000047">
    <property type="protein sequence ID" value="NWB50793.1"/>
    <property type="molecule type" value="Genomic_DNA"/>
</dbReference>